<proteinExistence type="inferred from homology"/>
<dbReference type="Pfam" id="PF11865">
    <property type="entry name" value="mTOR_dom"/>
    <property type="match status" value="1"/>
</dbReference>
<feature type="domain" description="Serine/threonine-protein kinase mTOR" evidence="2">
    <location>
        <begin position="936"/>
        <end position="1098"/>
    </location>
</feature>
<comment type="similarity">
    <text evidence="1">Belongs to the PI3/PI4-kinase family.</text>
</comment>
<dbReference type="GO" id="GO:0031932">
    <property type="term" value="C:TORC2 complex"/>
    <property type="evidence" value="ECO:0007669"/>
    <property type="project" value="TreeGrafter"/>
</dbReference>
<keyword evidence="1" id="KW-0547">Nucleotide-binding</keyword>
<accession>A0A2N9F0W7</accession>
<dbReference type="InterPro" id="IPR016024">
    <property type="entry name" value="ARM-type_fold"/>
</dbReference>
<dbReference type="PANTHER" id="PTHR11139">
    <property type="entry name" value="ATAXIA TELANGIECTASIA MUTATED ATM -RELATED"/>
    <property type="match status" value="1"/>
</dbReference>
<dbReference type="GO" id="GO:0005524">
    <property type="term" value="F:ATP binding"/>
    <property type="evidence" value="ECO:0007669"/>
    <property type="project" value="UniProtKB-KW"/>
</dbReference>
<dbReference type="GO" id="GO:0005634">
    <property type="term" value="C:nucleus"/>
    <property type="evidence" value="ECO:0007669"/>
    <property type="project" value="TreeGrafter"/>
</dbReference>
<dbReference type="EC" id="2.7.11.1" evidence="1"/>
<dbReference type="FunFam" id="1.25.10.10:FF:000288">
    <property type="entry name" value="Serine/threonine-protein kinase TOR"/>
    <property type="match status" value="1"/>
</dbReference>
<protein>
    <recommendedName>
        <fullName evidence="1">Serine/threonine-protein kinase TOR</fullName>
        <ecNumber evidence="1">2.7.11.1</ecNumber>
    </recommendedName>
</protein>
<keyword evidence="1" id="KW-0067">ATP-binding</keyword>
<dbReference type="InterPro" id="IPR026960">
    <property type="entry name" value="RVT-Znf"/>
</dbReference>
<dbReference type="InterPro" id="IPR011989">
    <property type="entry name" value="ARM-like"/>
</dbReference>
<reference evidence="3" key="1">
    <citation type="submission" date="2018-02" db="EMBL/GenBank/DDBJ databases">
        <authorList>
            <person name="Cohen D.B."/>
            <person name="Kent A.D."/>
        </authorList>
    </citation>
    <scope>NUCLEOTIDE SEQUENCE</scope>
</reference>
<dbReference type="SMART" id="SM01346">
    <property type="entry name" value="DUF3385"/>
    <property type="match status" value="1"/>
</dbReference>
<dbReference type="Pfam" id="PF13966">
    <property type="entry name" value="zf-RVT"/>
    <property type="match status" value="1"/>
</dbReference>
<dbReference type="Gene3D" id="1.25.10.10">
    <property type="entry name" value="Leucine-rich Repeat Variant"/>
    <property type="match status" value="5"/>
</dbReference>
<keyword evidence="1" id="KW-0808">Transferase</keyword>
<evidence type="ECO:0000256" key="1">
    <source>
        <dbReference type="RuleBase" id="RU364109"/>
    </source>
</evidence>
<dbReference type="InterPro" id="IPR024585">
    <property type="entry name" value="mTOR_dom"/>
</dbReference>
<comment type="catalytic activity">
    <reaction evidence="1">
        <text>L-threonyl-[protein] + ATP = O-phospho-L-threonyl-[protein] + ADP + H(+)</text>
        <dbReference type="Rhea" id="RHEA:46608"/>
        <dbReference type="Rhea" id="RHEA-COMP:11060"/>
        <dbReference type="Rhea" id="RHEA-COMP:11605"/>
        <dbReference type="ChEBI" id="CHEBI:15378"/>
        <dbReference type="ChEBI" id="CHEBI:30013"/>
        <dbReference type="ChEBI" id="CHEBI:30616"/>
        <dbReference type="ChEBI" id="CHEBI:61977"/>
        <dbReference type="ChEBI" id="CHEBI:456216"/>
        <dbReference type="EC" id="2.7.11.1"/>
    </reaction>
</comment>
<dbReference type="PANTHER" id="PTHR11139:SF9">
    <property type="entry name" value="SERINE_THREONINE-PROTEIN KINASE MTOR"/>
    <property type="match status" value="1"/>
</dbReference>
<dbReference type="FunFam" id="1.25.10.10:FF:000474">
    <property type="entry name" value="Serine/threonine-protein kinase TOR"/>
    <property type="match status" value="1"/>
</dbReference>
<dbReference type="InterPro" id="IPR050517">
    <property type="entry name" value="DDR_Repair_Kinase"/>
</dbReference>
<evidence type="ECO:0000313" key="3">
    <source>
        <dbReference type="EMBL" id="SPC80752.1"/>
    </source>
</evidence>
<dbReference type="GO" id="GO:0031929">
    <property type="term" value="P:TOR signaling"/>
    <property type="evidence" value="ECO:0007669"/>
    <property type="project" value="TreeGrafter"/>
</dbReference>
<name>A0A2N9F0W7_FAGSY</name>
<dbReference type="GO" id="GO:0031931">
    <property type="term" value="C:TORC1 complex"/>
    <property type="evidence" value="ECO:0007669"/>
    <property type="project" value="TreeGrafter"/>
</dbReference>
<keyword evidence="1" id="KW-0418">Kinase</keyword>
<keyword evidence="1" id="KW-0723">Serine/threonine-protein kinase</keyword>
<dbReference type="FunFam" id="1.25.10.10:FF:000802">
    <property type="entry name" value="Serine/threonine-protein kinase TOR"/>
    <property type="match status" value="1"/>
</dbReference>
<dbReference type="SUPFAM" id="SSF48371">
    <property type="entry name" value="ARM repeat"/>
    <property type="match status" value="1"/>
</dbReference>
<dbReference type="GO" id="GO:0004674">
    <property type="term" value="F:protein serine/threonine kinase activity"/>
    <property type="evidence" value="ECO:0007669"/>
    <property type="project" value="UniProtKB-KW"/>
</dbReference>
<organism evidence="3">
    <name type="scientific">Fagus sylvatica</name>
    <name type="common">Beechnut</name>
    <dbReference type="NCBI Taxonomy" id="28930"/>
    <lineage>
        <taxon>Eukaryota</taxon>
        <taxon>Viridiplantae</taxon>
        <taxon>Streptophyta</taxon>
        <taxon>Embryophyta</taxon>
        <taxon>Tracheophyta</taxon>
        <taxon>Spermatophyta</taxon>
        <taxon>Magnoliopsida</taxon>
        <taxon>eudicotyledons</taxon>
        <taxon>Gunneridae</taxon>
        <taxon>Pentapetalae</taxon>
        <taxon>rosids</taxon>
        <taxon>fabids</taxon>
        <taxon>Fagales</taxon>
        <taxon>Fagaceae</taxon>
        <taxon>Fagus</taxon>
    </lineage>
</organism>
<dbReference type="GO" id="GO:0005737">
    <property type="term" value="C:cytoplasm"/>
    <property type="evidence" value="ECO:0007669"/>
    <property type="project" value="TreeGrafter"/>
</dbReference>
<dbReference type="GO" id="GO:0016242">
    <property type="term" value="P:negative regulation of macroautophagy"/>
    <property type="evidence" value="ECO:0007669"/>
    <property type="project" value="TreeGrafter"/>
</dbReference>
<sequence length="1874" mass="209941">MGGRGSLNLFSLRRVVPPVFVSGWICGVGTGEVTFKEAFLALFCIAWNKQAYEIDYMCWNNEIFHWDALFTRLVHDWEFGSLQAFLGLLYSQCVDRDREDQLCWLPARSGLFEVKSFYRVLTNGGTLRVSCGKTFGSLSWVMPKHVVDLLDFGGRGWADVWGVVPLCYVDYLERPKPANIQRACALAIGAKTVFVVALVRLDGYFEWYYRMFEATQDGLGRNAPVHSIHGSLLAVGELLRNTGEFMMSRYREVAEIVLRYLEHRDRLVRLSITSLLPRIAHFLRDRFVTNYLTICMNHILAVLRIPAERASGFTALGEMAGALDGELVLYLPMITSHLRDAIAPRRGKPSLEALACVGNIAKAMGPAMEPHVRGLFDVMFSAGLSPTLVEALEQITISIPSLLPTIQDRLLDCISMVLSKSHYLQGRPAVVIGRVNMMNIPQQASDLSGSTLVQLALQTLARFNFKGHDLLEFARESVVVYLDDEDGATRKDAALCCCRLVANSFSDIACTQYPTRSNRTGGKRRRLVEECNHLHTTKGEIGELGACKIMLDAEYSSCGDTGCRGRHFGGRSKGKYGSIGDWSKFSRFIKFENLAAGPRESMDLLGIGLNSPALSSLRLVMVLGLWFGSRIVSPCLAHGCICSGLFATLQQLYPLGTEFYLCCTRLGVGIYYDIGFTILLSYERCVLPRQVLDLLAYWRGRFGRHRNSDIWKAIPPCLCGACGGRGTLAHLRTLVEKLLIAAVADADVSVRHSIFSSLHGNRGFDDFLAQADSLSAVFAVLNDEDFDVREYAISVAGRLSEKNPAYVLPALRRHLIQLLTYLEQSADSKCREESAKLLGCLIRNCERLILPYIAPIHKALVARLIEGTGVNANNGIISGVLVTVGDLTRVGGYSMRQYIPELMPLIVDALLDGAAVTKREVAVTTLGQVVQSTGYVITPYNEYPQLLVLLLKLLNGELAWSTRREVLKVLGIMGALDPHVYKRNQPSLPGSHGDVARAANDSVHVQSMDDLPMDLWPSFATSEDYYPTVAINSLMRILRDPSLASYHLKVVGSLMFIFKESEPFRPMVDGLKFDSIGTTDRDMLERPFEREEVVHVLQGLQGDESPGPDGFTIAFFHKCWRVGRVEEHGVCVSHLFFADDTIPFCDADPIQLLYICMVLTCFEAVTGLRVNMLKSEMVLVGVVAGLHELAELLSCRIGSLPLQYLGIPLGASYKALGIWNPIIEKIERRLAGWKKLNLSKGGRLTLLKSTLSSLLTYFLSLFPILVSVAKRIERLQRNFLWDGMGEEHKHHLVAWDRSIWGVRAPRRVTFFVWTAAWGRILSCDNLMKRGYMMASRCCMCMADLETIDHLFLHCGVAREIWFVFRAFGIQWVLPHRVMELLLDGGIGWGGVRHVLPDLFHTVRTCEDTLKDFVTWKLGTLVSIVRQHIRKYLQELLCLISELWSSFSFPVTSRPSLGYPVLHLVEQLCLALNDEFRMHLPSILPGCIQVLSDAERFNDYTYVPDILHTLEVFGGTLDEHMHLLLPALIRLFKVDASVDIRAAAIKTLTRLIPRVQVTGHISSLVHHLKLILDGKNDELRKNAVDALCCLAHALGEDFTIFIPSIHKLLLKHRLRHKEFEEIEGRLQRREPLILGSMAVSQRLSRRLPVEVISDPLDDKEIDPYEDGADVQKHLRGHQDLSYMSFVQVNAGRLLAAGEASQRSTKEDWAEWMRHFSIELLKESPSPALRTCARLAQLQPFIGRELFAAGFVSCWAQLNETTQKQLVRSLEMAFSSPNIPPEILGTLLNLAYLDELRVYHANPNSISWYDFHHDNKCTYKSHALYCGPRPLAHDPLTTASTTTFRKVSTSKVSSKGRFSMEGSVVELDSDMEACLS</sequence>
<gene>
    <name evidence="3" type="ORF">FSB_LOCUS8634</name>
</gene>
<evidence type="ECO:0000259" key="2">
    <source>
        <dbReference type="SMART" id="SM01346"/>
    </source>
</evidence>
<dbReference type="EMBL" id="OIVN01000469">
    <property type="protein sequence ID" value="SPC80752.1"/>
    <property type="molecule type" value="Genomic_DNA"/>
</dbReference>